<evidence type="ECO:0000256" key="17">
    <source>
        <dbReference type="ARBA" id="ARBA00048528"/>
    </source>
</evidence>
<protein>
    <recommendedName>
        <fullName evidence="7">serine C-palmitoyltransferase</fullName>
        <ecNumber evidence="7">2.3.1.50</ecNumber>
    </recommendedName>
</protein>
<evidence type="ECO:0000256" key="3">
    <source>
        <dbReference type="ARBA" id="ARBA00004370"/>
    </source>
</evidence>
<evidence type="ECO:0000256" key="7">
    <source>
        <dbReference type="ARBA" id="ARBA00013220"/>
    </source>
</evidence>
<comment type="caution">
    <text evidence="21">The sequence shown here is derived from an EMBL/GenBank/DDBJ whole genome shotgun (WGS) entry which is preliminary data.</text>
</comment>
<dbReference type="CDD" id="cd06454">
    <property type="entry name" value="KBL_like"/>
    <property type="match status" value="1"/>
</dbReference>
<name>A0AAN8PPV9_PATCE</name>
<evidence type="ECO:0000256" key="1">
    <source>
        <dbReference type="ARBA" id="ARBA00001933"/>
    </source>
</evidence>
<keyword evidence="13" id="KW-1133">Transmembrane helix</keyword>
<dbReference type="GO" id="GO:0030170">
    <property type="term" value="F:pyridoxal phosphate binding"/>
    <property type="evidence" value="ECO:0007669"/>
    <property type="project" value="InterPro"/>
</dbReference>
<dbReference type="Gene3D" id="3.90.1150.10">
    <property type="entry name" value="Aspartate Aminotransferase, domain 1"/>
    <property type="match status" value="1"/>
</dbReference>
<organism evidence="21 22">
    <name type="scientific">Patella caerulea</name>
    <name type="common">Rayed Mediterranean limpet</name>
    <dbReference type="NCBI Taxonomy" id="87958"/>
    <lineage>
        <taxon>Eukaryota</taxon>
        <taxon>Metazoa</taxon>
        <taxon>Spiralia</taxon>
        <taxon>Lophotrochozoa</taxon>
        <taxon>Mollusca</taxon>
        <taxon>Gastropoda</taxon>
        <taxon>Patellogastropoda</taxon>
        <taxon>Patelloidea</taxon>
        <taxon>Patellidae</taxon>
        <taxon>Patella</taxon>
    </lineage>
</organism>
<evidence type="ECO:0000256" key="12">
    <source>
        <dbReference type="ARBA" id="ARBA00022919"/>
    </source>
</evidence>
<comment type="catalytic activity">
    <reaction evidence="17">
        <text>L-serine + hexadecanoyl-CoA + H(+) = 3-oxosphinganine + CO2 + CoA</text>
        <dbReference type="Rhea" id="RHEA:14761"/>
        <dbReference type="ChEBI" id="CHEBI:15378"/>
        <dbReference type="ChEBI" id="CHEBI:16526"/>
        <dbReference type="ChEBI" id="CHEBI:33384"/>
        <dbReference type="ChEBI" id="CHEBI:57287"/>
        <dbReference type="ChEBI" id="CHEBI:57379"/>
        <dbReference type="ChEBI" id="CHEBI:58299"/>
        <dbReference type="EC" id="2.3.1.50"/>
    </reaction>
</comment>
<evidence type="ECO:0000256" key="15">
    <source>
        <dbReference type="ARBA" id="ARBA00023136"/>
    </source>
</evidence>
<dbReference type="Gene3D" id="3.40.640.10">
    <property type="entry name" value="Type I PLP-dependent aspartate aminotransferase-like (Major domain)"/>
    <property type="match status" value="1"/>
</dbReference>
<keyword evidence="16" id="KW-0012">Acyltransferase</keyword>
<evidence type="ECO:0000256" key="13">
    <source>
        <dbReference type="ARBA" id="ARBA00022989"/>
    </source>
</evidence>
<proteinExistence type="inferred from homology"/>
<dbReference type="Pfam" id="PF00155">
    <property type="entry name" value="Aminotran_1_2"/>
    <property type="match status" value="1"/>
</dbReference>
<dbReference type="PANTHER" id="PTHR13693">
    <property type="entry name" value="CLASS II AMINOTRANSFERASE/8-AMINO-7-OXONONANOATE SYNTHASE"/>
    <property type="match status" value="1"/>
</dbReference>
<evidence type="ECO:0000256" key="9">
    <source>
        <dbReference type="ARBA" id="ARBA00022692"/>
    </source>
</evidence>
<dbReference type="InterPro" id="IPR015422">
    <property type="entry name" value="PyrdxlP-dep_Trfase_small"/>
</dbReference>
<evidence type="ECO:0000256" key="18">
    <source>
        <dbReference type="RuleBase" id="RU003693"/>
    </source>
</evidence>
<dbReference type="EMBL" id="JAZGQO010000007">
    <property type="protein sequence ID" value="KAK6181304.1"/>
    <property type="molecule type" value="Genomic_DNA"/>
</dbReference>
<comment type="similarity">
    <text evidence="6 18">Belongs to the class-II pyridoxal-phosphate-dependent aminotransferase family.</text>
</comment>
<dbReference type="GO" id="GO:0046513">
    <property type="term" value="P:ceramide biosynthetic process"/>
    <property type="evidence" value="ECO:0007669"/>
    <property type="project" value="TreeGrafter"/>
</dbReference>
<evidence type="ECO:0000256" key="10">
    <source>
        <dbReference type="ARBA" id="ARBA00022824"/>
    </source>
</evidence>
<dbReference type="PROSITE" id="PS00599">
    <property type="entry name" value="AA_TRANSFER_CLASS_2"/>
    <property type="match status" value="1"/>
</dbReference>
<dbReference type="GO" id="GO:0004758">
    <property type="term" value="F:serine C-palmitoyltransferase activity"/>
    <property type="evidence" value="ECO:0007669"/>
    <property type="project" value="UniProtKB-EC"/>
</dbReference>
<dbReference type="InterPro" id="IPR001917">
    <property type="entry name" value="Aminotrans_II_pyridoxalP_BS"/>
</dbReference>
<evidence type="ECO:0000256" key="16">
    <source>
        <dbReference type="ARBA" id="ARBA00023315"/>
    </source>
</evidence>
<dbReference type="GO" id="GO:0016020">
    <property type="term" value="C:membrane"/>
    <property type="evidence" value="ECO:0007669"/>
    <property type="project" value="UniProtKB-SubCell"/>
</dbReference>
<dbReference type="SUPFAM" id="SSF53383">
    <property type="entry name" value="PLP-dependent transferases"/>
    <property type="match status" value="1"/>
</dbReference>
<dbReference type="AlphaFoldDB" id="A0AAN8PPV9"/>
<evidence type="ECO:0000256" key="19">
    <source>
        <dbReference type="SAM" id="MobiDB-lite"/>
    </source>
</evidence>
<keyword evidence="10" id="KW-0256">Endoplasmic reticulum</keyword>
<feature type="region of interest" description="Disordered" evidence="19">
    <location>
        <begin position="1"/>
        <end position="33"/>
    </location>
</feature>
<dbReference type="EC" id="2.3.1.50" evidence="7"/>
<evidence type="ECO:0000256" key="8">
    <source>
        <dbReference type="ARBA" id="ARBA00022679"/>
    </source>
</evidence>
<dbReference type="FunFam" id="3.40.640.10:FF:000047">
    <property type="entry name" value="serine palmitoyltransferase 2 isoform X1"/>
    <property type="match status" value="1"/>
</dbReference>
<keyword evidence="15" id="KW-0472">Membrane</keyword>
<evidence type="ECO:0000259" key="20">
    <source>
        <dbReference type="Pfam" id="PF00155"/>
    </source>
</evidence>
<dbReference type="GO" id="GO:0046512">
    <property type="term" value="P:sphingosine biosynthetic process"/>
    <property type="evidence" value="ECO:0007669"/>
    <property type="project" value="TreeGrafter"/>
</dbReference>
<evidence type="ECO:0000256" key="6">
    <source>
        <dbReference type="ARBA" id="ARBA00008392"/>
    </source>
</evidence>
<keyword evidence="14" id="KW-0443">Lipid metabolism</keyword>
<reference evidence="21 22" key="1">
    <citation type="submission" date="2024-01" db="EMBL/GenBank/DDBJ databases">
        <title>The genome of the rayed Mediterranean limpet Patella caerulea (Linnaeus, 1758).</title>
        <authorList>
            <person name="Anh-Thu Weber A."/>
            <person name="Halstead-Nussloch G."/>
        </authorList>
    </citation>
    <scope>NUCLEOTIDE SEQUENCE [LARGE SCALE GENOMIC DNA]</scope>
    <source>
        <strain evidence="21">AATW-2023a</strain>
        <tissue evidence="21">Whole specimen</tissue>
    </source>
</reference>
<comment type="cofactor">
    <cofactor evidence="1 18">
        <name>pyridoxal 5'-phosphate</name>
        <dbReference type="ChEBI" id="CHEBI:597326"/>
    </cofactor>
</comment>
<dbReference type="GO" id="GO:0017059">
    <property type="term" value="C:serine palmitoyltransferase complex"/>
    <property type="evidence" value="ECO:0007669"/>
    <property type="project" value="TreeGrafter"/>
</dbReference>
<dbReference type="PANTHER" id="PTHR13693:SF3">
    <property type="entry name" value="LD36009P"/>
    <property type="match status" value="1"/>
</dbReference>
<comment type="pathway">
    <text evidence="4">Lipid metabolism; sphingolipid metabolism.</text>
</comment>
<evidence type="ECO:0000256" key="2">
    <source>
        <dbReference type="ARBA" id="ARBA00004240"/>
    </source>
</evidence>
<keyword evidence="8" id="KW-0808">Transferase</keyword>
<dbReference type="Proteomes" id="UP001347796">
    <property type="component" value="Unassembled WGS sequence"/>
</dbReference>
<keyword evidence="12" id="KW-0746">Sphingolipid metabolism</keyword>
<evidence type="ECO:0000313" key="21">
    <source>
        <dbReference type="EMBL" id="KAK6181304.1"/>
    </source>
</evidence>
<dbReference type="InterPro" id="IPR004839">
    <property type="entry name" value="Aminotransferase_I/II_large"/>
</dbReference>
<evidence type="ECO:0000256" key="14">
    <source>
        <dbReference type="ARBA" id="ARBA00023098"/>
    </source>
</evidence>
<keyword evidence="9" id="KW-0812">Transmembrane</keyword>
<evidence type="ECO:0000256" key="11">
    <source>
        <dbReference type="ARBA" id="ARBA00022898"/>
    </source>
</evidence>
<evidence type="ECO:0000313" key="22">
    <source>
        <dbReference type="Proteomes" id="UP001347796"/>
    </source>
</evidence>
<comment type="pathway">
    <text evidence="5">Sphingolipid metabolism.</text>
</comment>
<evidence type="ECO:0000256" key="4">
    <source>
        <dbReference type="ARBA" id="ARBA00004760"/>
    </source>
</evidence>
<dbReference type="InterPro" id="IPR050087">
    <property type="entry name" value="AON_synthase_class-II"/>
</dbReference>
<dbReference type="InterPro" id="IPR015424">
    <property type="entry name" value="PyrdxlP-dep_Trfase"/>
</dbReference>
<comment type="subcellular location">
    <subcellularLocation>
        <location evidence="2">Endoplasmic reticulum</location>
    </subcellularLocation>
    <subcellularLocation>
        <location evidence="3">Membrane</location>
    </subcellularLocation>
</comment>
<accession>A0AAN8PPV9</accession>
<dbReference type="InterPro" id="IPR015421">
    <property type="entry name" value="PyrdxlP-dep_Trfase_major"/>
</dbReference>
<keyword evidence="22" id="KW-1185">Reference proteome</keyword>
<evidence type="ECO:0000256" key="5">
    <source>
        <dbReference type="ARBA" id="ARBA00004991"/>
    </source>
</evidence>
<keyword evidence="11 18" id="KW-0663">Pyridoxal phosphate</keyword>
<dbReference type="GO" id="GO:0005783">
    <property type="term" value="C:endoplasmic reticulum"/>
    <property type="evidence" value="ECO:0007669"/>
    <property type="project" value="UniProtKB-SubCell"/>
</dbReference>
<feature type="domain" description="Aminotransferase class I/classII large" evidence="20">
    <location>
        <begin position="153"/>
        <end position="510"/>
    </location>
</feature>
<gene>
    <name evidence="21" type="ORF">SNE40_009186</name>
</gene>
<sequence length="540" mass="60782">MDFSSGKLEKPVNGIKKHKNGHTNGLNGKNGKSHKLTNWKDDFHESFEETPLVAAMLTYLSYFIMVVVGYIRENLRYYGLETDRTINEPKREGFVPLYQSWESFYTRNMYRRVRDCWNRPLGSIAGAFIDVLVRHSDDHNWNLELTGKKIRAMNLGSYNYLGFSENEGPCADSAIDKAIEAGVGVCSTRQELGYAAVHKELDDITAQFLGVEAAVTFPMGFATNSMNLPCLMQKGCLLLSDELNHASLVLGSRLTGSTIRVFKHNNMEDLEKKLKTAIIEGQPRTHRPWKKILIVVEGVYSMEGSIIKLPEILRLKKKYKAYVYLDEAHSIGALGPHGRGVTDYFGIDPKEVDIMMGTFTKSFGAAGGYIGGSKKMINYLKTYSHSAVYSSVMSPPVAQQVITTMNIIMGKNGNNDGLRRIRQLAWNTRYFRRRLQELGFIVYGNKDSPVVPILIYYPAKVVAFGRKCLAEGLGIVLVGFPATPIIESRARLCLSAAHTKEMLDKALETLDKFGTELKMKYSKKSRKSEFREDDSNLMLH</sequence>